<dbReference type="GO" id="GO:0016757">
    <property type="term" value="F:glycosyltransferase activity"/>
    <property type="evidence" value="ECO:0007669"/>
    <property type="project" value="UniProtKB-KW"/>
</dbReference>
<evidence type="ECO:0000313" key="4">
    <source>
        <dbReference type="Proteomes" id="UP001265746"/>
    </source>
</evidence>
<accession>A0AAD9SRQ7</accession>
<reference evidence="3" key="1">
    <citation type="submission" date="2023-06" db="EMBL/GenBank/DDBJ databases">
        <authorList>
            <person name="Noh H."/>
        </authorList>
    </citation>
    <scope>NUCLEOTIDE SEQUENCE</scope>
    <source>
        <strain evidence="3">DUCC20226</strain>
    </source>
</reference>
<dbReference type="SUPFAM" id="SSF53756">
    <property type="entry name" value="UDP-Glycosyltransferase/glycogen phosphorylase"/>
    <property type="match status" value="1"/>
</dbReference>
<evidence type="ECO:0000256" key="1">
    <source>
        <dbReference type="ARBA" id="ARBA00022676"/>
    </source>
</evidence>
<proteinExistence type="predicted"/>
<gene>
    <name evidence="3" type="ORF">N8I77_002855</name>
</gene>
<dbReference type="EMBL" id="JAUJFL010000001">
    <property type="protein sequence ID" value="KAK2616148.1"/>
    <property type="molecule type" value="Genomic_DNA"/>
</dbReference>
<dbReference type="Proteomes" id="UP001265746">
    <property type="component" value="Unassembled WGS sequence"/>
</dbReference>
<dbReference type="Pfam" id="PF00534">
    <property type="entry name" value="Glycos_transf_1"/>
    <property type="match status" value="1"/>
</dbReference>
<organism evidence="3 4">
    <name type="scientific">Phomopsis amygdali</name>
    <name type="common">Fusicoccum amygdali</name>
    <dbReference type="NCBI Taxonomy" id="1214568"/>
    <lineage>
        <taxon>Eukaryota</taxon>
        <taxon>Fungi</taxon>
        <taxon>Dikarya</taxon>
        <taxon>Ascomycota</taxon>
        <taxon>Pezizomycotina</taxon>
        <taxon>Sordariomycetes</taxon>
        <taxon>Sordariomycetidae</taxon>
        <taxon>Diaporthales</taxon>
        <taxon>Diaporthaceae</taxon>
        <taxon>Diaporthe</taxon>
    </lineage>
</organism>
<dbReference type="Gene3D" id="3.40.50.2000">
    <property type="entry name" value="Glycogen Phosphorylase B"/>
    <property type="match status" value="1"/>
</dbReference>
<protein>
    <recommendedName>
        <fullName evidence="2">Glycosyl transferase family 1 domain-containing protein</fullName>
    </recommendedName>
</protein>
<sequence length="441" mass="49094">MDPQLAPGIVVLNKRYFCRNTLVAAQVGASSFTFAVLRVLLDCNILSGIVLYSRDEQLSTVRCEVEEDWDGVIVVALYFNFRMNTIRIATSLRDAFRLASSKKDEQPHPIVYYQTDTLLHYHPQGYRFCVTHHGPFASHFAQEFSPDLARLSFGGARDKTDILCRRQQLGIQRLLQDNQGHVLAHSRLQQRILENAGLHSTRFTYLNPPIGVPPCNDTIILPKAMQDFIHGASLLLLTAVARLDYFKNVELVVQSGLELLEMGVTVRTLVVGDPEDDSSRRRALLESVPAEKRSFFMVYPRLAKGQLYALFAAARQNGVFICPSRYETLGITPLEAAASGVTTLVTETPNVEALAFMPAACRVPQDKSCIAAKVKAIYLEGIPVWAKTVKRHVRPTTSLEGFRDDLLTAWAEMSGASILNTTRQADTQGDQSVRNTKLAVL</sequence>
<keyword evidence="1" id="KW-0808">Transferase</keyword>
<dbReference type="InterPro" id="IPR001296">
    <property type="entry name" value="Glyco_trans_1"/>
</dbReference>
<keyword evidence="1" id="KW-0328">Glycosyltransferase</keyword>
<evidence type="ECO:0000259" key="2">
    <source>
        <dbReference type="Pfam" id="PF00534"/>
    </source>
</evidence>
<dbReference type="AlphaFoldDB" id="A0AAD9SRQ7"/>
<keyword evidence="4" id="KW-1185">Reference proteome</keyword>
<comment type="caution">
    <text evidence="3">The sequence shown here is derived from an EMBL/GenBank/DDBJ whole genome shotgun (WGS) entry which is preliminary data.</text>
</comment>
<name>A0AAD9SRQ7_PHOAM</name>
<evidence type="ECO:0000313" key="3">
    <source>
        <dbReference type="EMBL" id="KAK2616148.1"/>
    </source>
</evidence>
<feature type="domain" description="Glycosyl transferase family 1" evidence="2">
    <location>
        <begin position="237"/>
        <end position="351"/>
    </location>
</feature>